<proteinExistence type="inferred from homology"/>
<dbReference type="Proteomes" id="UP000636709">
    <property type="component" value="Unassembled WGS sequence"/>
</dbReference>
<dbReference type="Pfam" id="PF02519">
    <property type="entry name" value="Auxin_inducible"/>
    <property type="match status" value="1"/>
</dbReference>
<name>A0A835FM44_9POAL</name>
<comment type="similarity">
    <text evidence="1">Belongs to the ARG7 family.</text>
</comment>
<evidence type="ECO:0000256" key="1">
    <source>
        <dbReference type="ARBA" id="ARBA00006974"/>
    </source>
</evidence>
<dbReference type="PANTHER" id="PTHR31374">
    <property type="entry name" value="AUXIN-INDUCED PROTEIN-LIKE-RELATED"/>
    <property type="match status" value="1"/>
</dbReference>
<evidence type="ECO:0000313" key="2">
    <source>
        <dbReference type="EMBL" id="KAF8763012.1"/>
    </source>
</evidence>
<protein>
    <recommendedName>
        <fullName evidence="4">Auxin responsive protein</fullName>
    </recommendedName>
</protein>
<accession>A0A835FM44</accession>
<evidence type="ECO:0000313" key="3">
    <source>
        <dbReference type="Proteomes" id="UP000636709"/>
    </source>
</evidence>
<gene>
    <name evidence="2" type="ORF">HU200_008860</name>
</gene>
<dbReference type="AlphaFoldDB" id="A0A835FM44"/>
<dbReference type="InterPro" id="IPR003676">
    <property type="entry name" value="SAUR_fam"/>
</dbReference>
<keyword evidence="3" id="KW-1185">Reference proteome</keyword>
<evidence type="ECO:0008006" key="4">
    <source>
        <dbReference type="Google" id="ProtNLM"/>
    </source>
</evidence>
<dbReference type="EMBL" id="JACEFO010000592">
    <property type="protein sequence ID" value="KAF8763012.1"/>
    <property type="molecule type" value="Genomic_DNA"/>
</dbReference>
<sequence length="154" mass="16977">MAMWGSRKQKASSLPGWYIQDAGAGGKVPKGYIPMVLVDDEEQDEQGQRILEMAILGSRKQGNQTIGSPRYIYATSGDIGKVPKGYVPMMLVDGEDDEQGQRILVQVKMLREPRMAALLEMAEQQFGHGQCGVLRIPCNATHFEHIVNGLMSKA</sequence>
<comment type="caution">
    <text evidence="2">The sequence shown here is derived from an EMBL/GenBank/DDBJ whole genome shotgun (WGS) entry which is preliminary data.</text>
</comment>
<reference evidence="2" key="1">
    <citation type="submission" date="2020-07" db="EMBL/GenBank/DDBJ databases">
        <title>Genome sequence and genetic diversity analysis of an under-domesticated orphan crop, white fonio (Digitaria exilis).</title>
        <authorList>
            <person name="Bennetzen J.L."/>
            <person name="Chen S."/>
            <person name="Ma X."/>
            <person name="Wang X."/>
            <person name="Yssel A.E.J."/>
            <person name="Chaluvadi S.R."/>
            <person name="Johnson M."/>
            <person name="Gangashetty P."/>
            <person name="Hamidou F."/>
            <person name="Sanogo M.D."/>
            <person name="Zwaenepoel A."/>
            <person name="Wallace J."/>
            <person name="Van De Peer Y."/>
            <person name="Van Deynze A."/>
        </authorList>
    </citation>
    <scope>NUCLEOTIDE SEQUENCE</scope>
    <source>
        <tissue evidence="2">Leaves</tissue>
    </source>
</reference>
<organism evidence="2 3">
    <name type="scientific">Digitaria exilis</name>
    <dbReference type="NCBI Taxonomy" id="1010633"/>
    <lineage>
        <taxon>Eukaryota</taxon>
        <taxon>Viridiplantae</taxon>
        <taxon>Streptophyta</taxon>
        <taxon>Embryophyta</taxon>
        <taxon>Tracheophyta</taxon>
        <taxon>Spermatophyta</taxon>
        <taxon>Magnoliopsida</taxon>
        <taxon>Liliopsida</taxon>
        <taxon>Poales</taxon>
        <taxon>Poaceae</taxon>
        <taxon>PACMAD clade</taxon>
        <taxon>Panicoideae</taxon>
        <taxon>Panicodae</taxon>
        <taxon>Paniceae</taxon>
        <taxon>Anthephorinae</taxon>
        <taxon>Digitaria</taxon>
    </lineage>
</organism>
<dbReference type="PANTHER" id="PTHR31374:SF134">
    <property type="entry name" value="AUXIN-RESPONSIVE PROTEIN"/>
    <property type="match status" value="1"/>
</dbReference>
<dbReference type="GO" id="GO:0009733">
    <property type="term" value="P:response to auxin"/>
    <property type="evidence" value="ECO:0007669"/>
    <property type="project" value="InterPro"/>
</dbReference>
<dbReference type="OrthoDB" id="586012at2759"/>